<evidence type="ECO:0000313" key="9">
    <source>
        <dbReference type="EMBL" id="KFM24029.1"/>
    </source>
</evidence>
<dbReference type="AlphaFoldDB" id="A0A087SE75"/>
<feature type="transmembrane region" description="Helical" evidence="6">
    <location>
        <begin position="289"/>
        <end position="312"/>
    </location>
</feature>
<keyword evidence="4 6" id="KW-1133">Transmembrane helix</keyword>
<feature type="transmembrane region" description="Helical" evidence="6">
    <location>
        <begin position="400"/>
        <end position="421"/>
    </location>
</feature>
<feature type="domain" description="Amino acid transporter transmembrane" evidence="7">
    <location>
        <begin position="278"/>
        <end position="426"/>
    </location>
</feature>
<dbReference type="Proteomes" id="UP000028924">
    <property type="component" value="Unassembled WGS sequence"/>
</dbReference>
<gene>
    <name evidence="10" type="ORF">APUTEX25_003881</name>
    <name evidence="9" type="ORF">F751_0213</name>
    <name evidence="8" type="ORF">g.5495</name>
</gene>
<feature type="transmembrane region" description="Helical" evidence="6">
    <location>
        <begin position="196"/>
        <end position="221"/>
    </location>
</feature>
<accession>A0A087SE75</accession>
<evidence type="ECO:0000256" key="2">
    <source>
        <dbReference type="ARBA" id="ARBA00022692"/>
    </source>
</evidence>
<keyword evidence="2 6" id="KW-0812">Transmembrane</keyword>
<sequence>MAGGISSGAPGEASARSSIVTLINSSVGVGVLSLPYAFRAAGWVGGLALLAFVATVEAFTLYVLSRYAEHTDAVTYAIVVRRMLGPRASMFLAGVLMVYLFGSCVAYLIIFGDCLHPLVLGALGDHWFTHRNAVLPFFSAVLMFPLCLPRTLDAIVGVSAVALYGIVAMVGIVTYRNAGIIAVEPSPWAEVQPFNVSLDALAAVPIIIFGMQCHAQVITVFNELEERPRLVKNLFPSGLFRLRGSDEEEDGAQDAVVDGVADGTGAETESEAGPRQSRKSRKLRGMRRVVMAAIGLTAAGYSAIGLTGYLAFPHSAQSNILNNFSRRDGLMQLCRALVGLMKVVSYPINHHPARTCTQDVVAALTGHRPDSAAFNFAHAAGFYLATLAVALAVSDLGQVFKVVGGTNGAFLILGLPGALLMKYASDKALASRIPLVVEQPLLVARGEAPPPRPYRLLTSKLWWAGLGLVGLCVGVLALTIVSIVYPMQPGGE</sequence>
<evidence type="ECO:0000256" key="3">
    <source>
        <dbReference type="ARBA" id="ARBA00022970"/>
    </source>
</evidence>
<evidence type="ECO:0000313" key="8">
    <source>
        <dbReference type="EMBL" id="JAT74188.1"/>
    </source>
</evidence>
<feature type="transmembrane region" description="Helical" evidence="6">
    <location>
        <begin position="461"/>
        <end position="485"/>
    </location>
</feature>
<dbReference type="GO" id="GO:0016020">
    <property type="term" value="C:membrane"/>
    <property type="evidence" value="ECO:0007669"/>
    <property type="project" value="UniProtKB-SubCell"/>
</dbReference>
<dbReference type="KEGG" id="apro:F751_0213"/>
<evidence type="ECO:0000256" key="4">
    <source>
        <dbReference type="ARBA" id="ARBA00022989"/>
    </source>
</evidence>
<feature type="transmembrane region" description="Helical" evidence="6">
    <location>
        <begin position="372"/>
        <end position="393"/>
    </location>
</feature>
<feature type="transmembrane region" description="Helical" evidence="6">
    <location>
        <begin position="91"/>
        <end position="110"/>
    </location>
</feature>
<dbReference type="GeneID" id="23611604"/>
<evidence type="ECO:0000313" key="10">
    <source>
        <dbReference type="EMBL" id="RMZ53742.1"/>
    </source>
</evidence>
<feature type="transmembrane region" description="Helical" evidence="6">
    <location>
        <begin position="40"/>
        <end position="64"/>
    </location>
</feature>
<proteinExistence type="predicted"/>
<dbReference type="EMBL" id="GDKF01004434">
    <property type="protein sequence ID" value="JAT74188.1"/>
    <property type="molecule type" value="Transcribed_RNA"/>
</dbReference>
<reference evidence="10" key="4">
    <citation type="submission" date="2018-10" db="EMBL/GenBank/DDBJ databases">
        <authorList>
            <person name="Hovde B."/>
            <person name="Zhang X."/>
        </authorList>
    </citation>
    <scope>NUCLEOTIDE SEQUENCE [LARGE SCALE GENOMIC DNA]</scope>
    <source>
        <strain evidence="10">UTEX 25</strain>
    </source>
</reference>
<keyword evidence="3" id="KW-0029">Amino-acid transport</keyword>
<name>A0A087SE75_AUXPR</name>
<comment type="subcellular location">
    <subcellularLocation>
        <location evidence="1">Membrane</location>
        <topology evidence="1">Multi-pass membrane protein</topology>
    </subcellularLocation>
</comment>
<dbReference type="eggNOG" id="KOG1305">
    <property type="taxonomic scope" value="Eukaryota"/>
</dbReference>
<evidence type="ECO:0000313" key="11">
    <source>
        <dbReference type="Proteomes" id="UP000028924"/>
    </source>
</evidence>
<dbReference type="EMBL" id="KL662104">
    <property type="protein sequence ID" value="KFM24029.1"/>
    <property type="molecule type" value="Genomic_DNA"/>
</dbReference>
<keyword evidence="5 6" id="KW-0472">Membrane</keyword>
<protein>
    <submittedName>
        <fullName evidence="9">Putative sodium-coupled neutral amino acid transporter 7</fullName>
    </submittedName>
</protein>
<dbReference type="Proteomes" id="UP000279271">
    <property type="component" value="Unassembled WGS sequence"/>
</dbReference>
<organism evidence="9 11">
    <name type="scientific">Auxenochlorella protothecoides</name>
    <name type="common">Green microalga</name>
    <name type="synonym">Chlorella protothecoides</name>
    <dbReference type="NCBI Taxonomy" id="3075"/>
    <lineage>
        <taxon>Eukaryota</taxon>
        <taxon>Viridiplantae</taxon>
        <taxon>Chlorophyta</taxon>
        <taxon>core chlorophytes</taxon>
        <taxon>Trebouxiophyceae</taxon>
        <taxon>Chlorellales</taxon>
        <taxon>Chlorellaceae</taxon>
        <taxon>Auxenochlorella</taxon>
    </lineage>
</organism>
<dbReference type="EMBL" id="QOKY01000195">
    <property type="protein sequence ID" value="RMZ53742.1"/>
    <property type="molecule type" value="Genomic_DNA"/>
</dbReference>
<feature type="domain" description="Amino acid transporter transmembrane" evidence="7">
    <location>
        <begin position="12"/>
        <end position="229"/>
    </location>
</feature>
<reference evidence="12" key="3">
    <citation type="journal article" date="2018" name="Algal Res.">
        <title>Characterization of plant carbon substrate utilization by Auxenochlorella protothecoides.</title>
        <authorList>
            <person name="Vogler B.W."/>
            <person name="Starkenburg S.R."/>
            <person name="Sudasinghe N."/>
            <person name="Schambach J.Y."/>
            <person name="Rollin J.A."/>
            <person name="Pattathil S."/>
            <person name="Barry A.N."/>
        </authorList>
    </citation>
    <scope>NUCLEOTIDE SEQUENCE [LARGE SCALE GENOMIC DNA]</scope>
    <source>
        <strain evidence="12">UTEX 25</strain>
    </source>
</reference>
<dbReference type="GO" id="GO:0015179">
    <property type="term" value="F:L-amino acid transmembrane transporter activity"/>
    <property type="evidence" value="ECO:0007669"/>
    <property type="project" value="TreeGrafter"/>
</dbReference>
<dbReference type="RefSeq" id="XP_011396910.1">
    <property type="nucleotide sequence ID" value="XM_011398608.1"/>
</dbReference>
<feature type="transmembrane region" description="Helical" evidence="6">
    <location>
        <begin position="130"/>
        <end position="148"/>
    </location>
</feature>
<feature type="transmembrane region" description="Helical" evidence="6">
    <location>
        <begin position="155"/>
        <end position="176"/>
    </location>
</feature>
<keyword evidence="3" id="KW-0813">Transport</keyword>
<evidence type="ECO:0000256" key="5">
    <source>
        <dbReference type="ARBA" id="ARBA00023136"/>
    </source>
</evidence>
<evidence type="ECO:0000313" key="12">
    <source>
        <dbReference type="Proteomes" id="UP000279271"/>
    </source>
</evidence>
<reference evidence="10" key="5">
    <citation type="submission" date="2018-11" db="EMBL/GenBank/DDBJ databases">
        <title>Characterization of plant carbon substrate utilization by Auxenochlorella protothecoides.</title>
        <authorList>
            <person name="Vogler B.W."/>
            <person name="Starkenburg S.R."/>
            <person name="Sudasinghe N."/>
            <person name="Schambach J.Y."/>
            <person name="Rollin J.A."/>
            <person name="Pattathil S."/>
            <person name="Barry A.N."/>
        </authorList>
    </citation>
    <scope>NUCLEOTIDE SEQUENCE [LARGE SCALE GENOMIC DNA]</scope>
    <source>
        <strain evidence="10">UTEX 25</strain>
    </source>
</reference>
<dbReference type="PANTHER" id="PTHR22950">
    <property type="entry name" value="AMINO ACID TRANSPORTER"/>
    <property type="match status" value="1"/>
</dbReference>
<reference evidence="8" key="2">
    <citation type="submission" date="2015-08" db="EMBL/GenBank/DDBJ databases">
        <authorList>
            <person name="Babu N.S."/>
            <person name="Beckwith C.J."/>
            <person name="Beseler K.G."/>
            <person name="Brison A."/>
            <person name="Carone J.V."/>
            <person name="Caskin T.P."/>
            <person name="Diamond M."/>
            <person name="Durham M.E."/>
            <person name="Foxe J.M."/>
            <person name="Go M."/>
            <person name="Henderson B.A."/>
            <person name="Jones I.B."/>
            <person name="McGettigan J.A."/>
            <person name="Micheletti S.J."/>
            <person name="Nasrallah M.E."/>
            <person name="Ortiz D."/>
            <person name="Piller C.R."/>
            <person name="Privatt S.R."/>
            <person name="Schneider S.L."/>
            <person name="Sharp S."/>
            <person name="Smith T.C."/>
            <person name="Stanton J.D."/>
            <person name="Ullery H.E."/>
            <person name="Wilson R.J."/>
            <person name="Serrano M.G."/>
            <person name="Buck G."/>
            <person name="Lee V."/>
            <person name="Wang Y."/>
            <person name="Carvalho R."/>
            <person name="Voegtly L."/>
            <person name="Shi R."/>
            <person name="Duckworth R."/>
            <person name="Johnson A."/>
            <person name="Loviza R."/>
            <person name="Walstead R."/>
            <person name="Shah Z."/>
            <person name="Kiflezghi M."/>
            <person name="Wade K."/>
            <person name="Ball S.L."/>
            <person name="Bradley K.W."/>
            <person name="Asai D.J."/>
            <person name="Bowman C.A."/>
            <person name="Russell D.A."/>
            <person name="Pope W.H."/>
            <person name="Jacobs-Sera D."/>
            <person name="Hendrix R.W."/>
            <person name="Hatfull G.F."/>
        </authorList>
    </citation>
    <scope>NUCLEOTIDE SEQUENCE</scope>
</reference>
<keyword evidence="11" id="KW-1185">Reference proteome</keyword>
<dbReference type="PANTHER" id="PTHR22950:SF652">
    <property type="entry name" value="TRANSMEMBRANE AMINO ACID TRANSPORTER FAMILY PROTEIN"/>
    <property type="match status" value="1"/>
</dbReference>
<evidence type="ECO:0000256" key="1">
    <source>
        <dbReference type="ARBA" id="ARBA00004141"/>
    </source>
</evidence>
<evidence type="ECO:0000259" key="7">
    <source>
        <dbReference type="Pfam" id="PF01490"/>
    </source>
</evidence>
<dbReference type="OrthoDB" id="28208at2759"/>
<dbReference type="Pfam" id="PF01490">
    <property type="entry name" value="Aa_trans"/>
    <property type="match status" value="2"/>
</dbReference>
<dbReference type="InterPro" id="IPR013057">
    <property type="entry name" value="AA_transpt_TM"/>
</dbReference>
<reference evidence="9 11" key="1">
    <citation type="journal article" date="2014" name="BMC Genomics">
        <title>Oil accumulation mechanisms of the oleaginous microalga Chlorella protothecoides revealed through its genome, transcriptomes, and proteomes.</title>
        <authorList>
            <person name="Gao C."/>
            <person name="Wang Y."/>
            <person name="Shen Y."/>
            <person name="Yan D."/>
            <person name="He X."/>
            <person name="Dai J."/>
            <person name="Wu Q."/>
        </authorList>
    </citation>
    <scope>NUCLEOTIDE SEQUENCE [LARGE SCALE GENOMIC DNA]</scope>
    <source>
        <strain evidence="9 11">0710</strain>
    </source>
</reference>
<evidence type="ECO:0000256" key="6">
    <source>
        <dbReference type="SAM" id="Phobius"/>
    </source>
</evidence>